<dbReference type="WBParaSite" id="GPLIN_000780900">
    <property type="protein sequence ID" value="GPLIN_000780900"/>
    <property type="gene ID" value="GPLIN_000780900"/>
</dbReference>
<dbReference type="AlphaFoldDB" id="A0A183C4L5"/>
<accession>A0A183C4L5</accession>
<reference evidence="2" key="1">
    <citation type="submission" date="2014-05" db="EMBL/GenBank/DDBJ databases">
        <title>The genome and life-stage specific transcriptomes of Globodera pallida elucidate key aspects of plant parasitism by a cyst nematode.</title>
        <authorList>
            <person name="Cotton J.A."/>
            <person name="Lilley C.J."/>
            <person name="Jones L.M."/>
            <person name="Kikuchi T."/>
            <person name="Reid A.J."/>
            <person name="Thorpe P."/>
            <person name="Tsai I.J."/>
            <person name="Beasley H."/>
            <person name="Blok V."/>
            <person name="Cock P.J.A."/>
            <person name="Van den Akker S.E."/>
            <person name="Holroyd N."/>
            <person name="Hunt M."/>
            <person name="Mantelin S."/>
            <person name="Naghra H."/>
            <person name="Pain A."/>
            <person name="Palomares-Rius J.E."/>
            <person name="Zarowiecki M."/>
            <person name="Berriman M."/>
            <person name="Jones J.T."/>
            <person name="Urwin P.E."/>
        </authorList>
    </citation>
    <scope>NUCLEOTIDE SEQUENCE [LARGE SCALE GENOMIC DNA]</scope>
    <source>
        <strain evidence="2">Lindley</strain>
    </source>
</reference>
<organism evidence="2 3">
    <name type="scientific">Globodera pallida</name>
    <name type="common">Potato cyst nematode worm</name>
    <name type="synonym">Heterodera pallida</name>
    <dbReference type="NCBI Taxonomy" id="36090"/>
    <lineage>
        <taxon>Eukaryota</taxon>
        <taxon>Metazoa</taxon>
        <taxon>Ecdysozoa</taxon>
        <taxon>Nematoda</taxon>
        <taxon>Chromadorea</taxon>
        <taxon>Rhabditida</taxon>
        <taxon>Tylenchina</taxon>
        <taxon>Tylenchomorpha</taxon>
        <taxon>Tylenchoidea</taxon>
        <taxon>Heteroderidae</taxon>
        <taxon>Heteroderinae</taxon>
        <taxon>Globodera</taxon>
    </lineage>
</organism>
<evidence type="ECO:0000313" key="2">
    <source>
        <dbReference type="Proteomes" id="UP000050741"/>
    </source>
</evidence>
<sequence length="243" mass="27503">MGKVVNRKRPATNSSGSSSSNKTVIWAVEDIVDGPKYETVGTKKQKLYKVRWGETYELASNIPAGLIEVYEKREKKQIKILGPLVTNDSSANDGLCNHNERIPLQQTKFAIEIGSSSNKTVIWAVEDIVDGPKYETVGTKKQKLYKVRWGETYELASNIPAGLIEVYEKREKKQIKILGPLVTNDSSANDGLCNHNERIPLQQTKFAIEIGDRVKCLSYSEVRSTYKEELLQYFEERAKIDEE</sequence>
<dbReference type="Proteomes" id="UP000050741">
    <property type="component" value="Unassembled WGS sequence"/>
</dbReference>
<reference evidence="3" key="2">
    <citation type="submission" date="2016-06" db="UniProtKB">
        <authorList>
            <consortium name="WormBaseParasite"/>
        </authorList>
    </citation>
    <scope>IDENTIFICATION</scope>
</reference>
<evidence type="ECO:0000256" key="1">
    <source>
        <dbReference type="SAM" id="MobiDB-lite"/>
    </source>
</evidence>
<protein>
    <submittedName>
        <fullName evidence="3">Uncharacterized protein</fullName>
    </submittedName>
</protein>
<keyword evidence="2" id="KW-1185">Reference proteome</keyword>
<evidence type="ECO:0000313" key="3">
    <source>
        <dbReference type="WBParaSite" id="GPLIN_000780900"/>
    </source>
</evidence>
<proteinExistence type="predicted"/>
<feature type="region of interest" description="Disordered" evidence="1">
    <location>
        <begin position="1"/>
        <end position="20"/>
    </location>
</feature>
<name>A0A183C4L5_GLOPA</name>
<feature type="compositionally biased region" description="Basic residues" evidence="1">
    <location>
        <begin position="1"/>
        <end position="10"/>
    </location>
</feature>